<evidence type="ECO:0000256" key="4">
    <source>
        <dbReference type="ARBA" id="ARBA00022691"/>
    </source>
</evidence>
<dbReference type="InterPro" id="IPR050390">
    <property type="entry name" value="C5-Methyltransferase"/>
</dbReference>
<keyword evidence="5" id="KW-0680">Restriction system</keyword>
<evidence type="ECO:0000256" key="1">
    <source>
        <dbReference type="ARBA" id="ARBA00011975"/>
    </source>
</evidence>
<dbReference type="GO" id="GO:0032259">
    <property type="term" value="P:methylation"/>
    <property type="evidence" value="ECO:0007669"/>
    <property type="project" value="UniProtKB-KW"/>
</dbReference>
<keyword evidence="4 7" id="KW-0949">S-adenosyl-L-methionine</keyword>
<dbReference type="PANTHER" id="PTHR10629:SF52">
    <property type="entry name" value="DNA (CYTOSINE-5)-METHYLTRANSFERASE 1"/>
    <property type="match status" value="1"/>
</dbReference>
<evidence type="ECO:0000313" key="9">
    <source>
        <dbReference type="Proteomes" id="UP001142592"/>
    </source>
</evidence>
<protein>
    <recommendedName>
        <fullName evidence="1">DNA (cytosine-5-)-methyltransferase</fullName>
        <ecNumber evidence="1">2.1.1.37</ecNumber>
    </recommendedName>
</protein>
<gene>
    <name evidence="8" type="ORF">OQZ29_17610</name>
</gene>
<feature type="active site" evidence="7">
    <location>
        <position position="110"/>
    </location>
</feature>
<dbReference type="Pfam" id="PF00145">
    <property type="entry name" value="DNA_methylase"/>
    <property type="match status" value="2"/>
</dbReference>
<dbReference type="PROSITE" id="PS51679">
    <property type="entry name" value="SAM_MT_C5"/>
    <property type="match status" value="1"/>
</dbReference>
<dbReference type="SUPFAM" id="SSF53335">
    <property type="entry name" value="S-adenosyl-L-methionine-dependent methyltransferases"/>
    <property type="match status" value="1"/>
</dbReference>
<dbReference type="GO" id="GO:0044027">
    <property type="term" value="P:negative regulation of gene expression via chromosomal CpG island methylation"/>
    <property type="evidence" value="ECO:0007669"/>
    <property type="project" value="TreeGrafter"/>
</dbReference>
<dbReference type="Proteomes" id="UP001142592">
    <property type="component" value="Unassembled WGS sequence"/>
</dbReference>
<evidence type="ECO:0000256" key="2">
    <source>
        <dbReference type="ARBA" id="ARBA00022603"/>
    </source>
</evidence>
<dbReference type="InterPro" id="IPR029063">
    <property type="entry name" value="SAM-dependent_MTases_sf"/>
</dbReference>
<dbReference type="EMBL" id="JAPJUH010000005">
    <property type="protein sequence ID" value="MCX3266579.1"/>
    <property type="molecule type" value="Genomic_DNA"/>
</dbReference>
<evidence type="ECO:0000256" key="5">
    <source>
        <dbReference type="ARBA" id="ARBA00022747"/>
    </source>
</evidence>
<comment type="similarity">
    <text evidence="7">Belongs to the class I-like SAM-binding methyltransferase superfamily. C5-methyltransferase family.</text>
</comment>
<evidence type="ECO:0000256" key="3">
    <source>
        <dbReference type="ARBA" id="ARBA00022679"/>
    </source>
</evidence>
<dbReference type="GO" id="GO:0009307">
    <property type="term" value="P:DNA restriction-modification system"/>
    <property type="evidence" value="ECO:0007669"/>
    <property type="project" value="UniProtKB-KW"/>
</dbReference>
<name>A0A9X3IB07_9SPHI</name>
<evidence type="ECO:0000313" key="8">
    <source>
        <dbReference type="EMBL" id="MCX3266579.1"/>
    </source>
</evidence>
<sequence length="623" mass="68711">MKPHLYNPNIKYLPQIVANPDEVQFLVIDLFCGAGGTSTGFLQANGKALVIACINHDAKAIESHWLNHPEVLHFEEDIRTVELSPLVSLLNQYKAIYPNAKVILWASLECTNFSKAKGGQARDADSRTLAEHLDRYVIALDPDYIQIENVVEFMSWGPLDEKGKPVSRKSGSDYLKWCKHIDSFGYRNEWKEMNSADFGAYTSRNRLFGCFAKDGLPIAWPESTHAKKPVDNGMFGNVKKWKAVKDVLDLEDEGISIFNRKKPLVDASLERIEAGLIKFVAGGKEAFLLQYNSGSVENRALDIDNPCNTIPTENRFALASTHFIAKYYSGKPAGKVISVNGPAGTIRTSDGQSVINCKPFISQRNSGNPGSKIVSVDNPARTLTATGGNQELVLPFIMNTNFKNGPGSVNEPAKTLLASRHHPYVVNPCFLTQYYSSGGQLASINEPGRTLGTRDTIAKVQTLFIQREYKTATNTSIYEPLGAIPTVPKANLVKSFILNPSHGGHTTGTDVPCVVIVARQDKAPLYLVQFKQHSGVAVPIYEGDSKVMIRIKEFMALYGLSDIKMRMLKVSELLPIQGFPKNYVLAGNQTDQKKFIGNSVVPQVVTAWCLAMADRINEIKKVA</sequence>
<dbReference type="RefSeq" id="WP_010603268.1">
    <property type="nucleotide sequence ID" value="NZ_JAPJUH010000005.1"/>
</dbReference>
<dbReference type="GO" id="GO:0003677">
    <property type="term" value="F:DNA binding"/>
    <property type="evidence" value="ECO:0007669"/>
    <property type="project" value="TreeGrafter"/>
</dbReference>
<organism evidence="8 9">
    <name type="scientific">Pedobacter agri</name>
    <dbReference type="NCBI Taxonomy" id="454586"/>
    <lineage>
        <taxon>Bacteria</taxon>
        <taxon>Pseudomonadati</taxon>
        <taxon>Bacteroidota</taxon>
        <taxon>Sphingobacteriia</taxon>
        <taxon>Sphingobacteriales</taxon>
        <taxon>Sphingobacteriaceae</taxon>
        <taxon>Pedobacter</taxon>
    </lineage>
</organism>
<dbReference type="PANTHER" id="PTHR10629">
    <property type="entry name" value="CYTOSINE-SPECIFIC METHYLTRANSFERASE"/>
    <property type="match status" value="1"/>
</dbReference>
<keyword evidence="2 7" id="KW-0489">Methyltransferase</keyword>
<dbReference type="Gene3D" id="3.90.120.10">
    <property type="entry name" value="DNA Methylase, subunit A, domain 2"/>
    <property type="match status" value="1"/>
</dbReference>
<dbReference type="GO" id="GO:0003886">
    <property type="term" value="F:DNA (cytosine-5-)-methyltransferase activity"/>
    <property type="evidence" value="ECO:0007669"/>
    <property type="project" value="UniProtKB-EC"/>
</dbReference>
<dbReference type="InterPro" id="IPR001525">
    <property type="entry name" value="C5_MeTfrase"/>
</dbReference>
<evidence type="ECO:0000256" key="6">
    <source>
        <dbReference type="ARBA" id="ARBA00047422"/>
    </source>
</evidence>
<comment type="catalytic activity">
    <reaction evidence="6">
        <text>a 2'-deoxycytidine in DNA + S-adenosyl-L-methionine = a 5-methyl-2'-deoxycytidine in DNA + S-adenosyl-L-homocysteine + H(+)</text>
        <dbReference type="Rhea" id="RHEA:13681"/>
        <dbReference type="Rhea" id="RHEA-COMP:11369"/>
        <dbReference type="Rhea" id="RHEA-COMP:11370"/>
        <dbReference type="ChEBI" id="CHEBI:15378"/>
        <dbReference type="ChEBI" id="CHEBI:57856"/>
        <dbReference type="ChEBI" id="CHEBI:59789"/>
        <dbReference type="ChEBI" id="CHEBI:85452"/>
        <dbReference type="ChEBI" id="CHEBI:85454"/>
        <dbReference type="EC" id="2.1.1.37"/>
    </reaction>
</comment>
<keyword evidence="9" id="KW-1185">Reference proteome</keyword>
<comment type="caution">
    <text evidence="8">The sequence shown here is derived from an EMBL/GenBank/DDBJ whole genome shotgun (WGS) entry which is preliminary data.</text>
</comment>
<accession>A0A9X3IB07</accession>
<proteinExistence type="inferred from homology"/>
<dbReference type="AlphaFoldDB" id="A0A9X3IB07"/>
<dbReference type="EC" id="2.1.1.37" evidence="1"/>
<dbReference type="Gene3D" id="3.40.50.150">
    <property type="entry name" value="Vaccinia Virus protein VP39"/>
    <property type="match status" value="1"/>
</dbReference>
<keyword evidence="3 7" id="KW-0808">Transferase</keyword>
<evidence type="ECO:0000256" key="7">
    <source>
        <dbReference type="PROSITE-ProRule" id="PRU01016"/>
    </source>
</evidence>
<reference evidence="8" key="1">
    <citation type="submission" date="2022-11" db="EMBL/GenBank/DDBJ databases">
        <authorList>
            <person name="Graham C."/>
            <person name="Newman J.D."/>
        </authorList>
    </citation>
    <scope>NUCLEOTIDE SEQUENCE</scope>
    <source>
        <strain evidence="8">DSM 19486</strain>
    </source>
</reference>